<reference evidence="2" key="1">
    <citation type="journal article" date="2024" name="Proc. Natl. Acad. Sci. U.S.A.">
        <title>Extraordinary preservation of gene collinearity over three hundred million years revealed in homosporous lycophytes.</title>
        <authorList>
            <person name="Li C."/>
            <person name="Wickell D."/>
            <person name="Kuo L.Y."/>
            <person name="Chen X."/>
            <person name="Nie B."/>
            <person name="Liao X."/>
            <person name="Peng D."/>
            <person name="Ji J."/>
            <person name="Jenkins J."/>
            <person name="Williams M."/>
            <person name="Shu S."/>
            <person name="Plott C."/>
            <person name="Barry K."/>
            <person name="Rajasekar S."/>
            <person name="Grimwood J."/>
            <person name="Han X."/>
            <person name="Sun S."/>
            <person name="Hou Z."/>
            <person name="He W."/>
            <person name="Dai G."/>
            <person name="Sun C."/>
            <person name="Schmutz J."/>
            <person name="Leebens-Mack J.H."/>
            <person name="Li F.W."/>
            <person name="Wang L."/>
        </authorList>
    </citation>
    <scope>NUCLEOTIDE SEQUENCE [LARGE SCALE GENOMIC DNA]</scope>
    <source>
        <strain evidence="2">cv. PW_Plant_1</strain>
    </source>
</reference>
<sequence length="123" mass="14232">MSVTKFCPECNNLLYPREDRRQQILIYACGSCNHKEKADSNIVYWKQIQQPGEDESLLPQDLTSETTLPRTKNVRCALCNYREAVFFQAKARGEEGMSLVFICCNSNCGHRWQERPVAHHAEH</sequence>
<proteinExistence type="predicted"/>
<comment type="caution">
    <text evidence="1">The sequence shown here is derived from an EMBL/GenBank/DDBJ whole genome shotgun (WGS) entry which is preliminary data.</text>
</comment>
<evidence type="ECO:0000313" key="1">
    <source>
        <dbReference type="EMBL" id="KAJ7542436.1"/>
    </source>
</evidence>
<protein>
    <submittedName>
        <fullName evidence="1">Uncharacterized protein</fullName>
    </submittedName>
</protein>
<dbReference type="EMBL" id="CM055101">
    <property type="protein sequence ID" value="KAJ7542436.1"/>
    <property type="molecule type" value="Genomic_DNA"/>
</dbReference>
<dbReference type="Proteomes" id="UP001162992">
    <property type="component" value="Chromosome 10"/>
</dbReference>
<keyword evidence="2" id="KW-1185">Reference proteome</keyword>
<gene>
    <name evidence="1" type="ORF">O6H91_10G106900</name>
</gene>
<organism evidence="1 2">
    <name type="scientific">Diphasiastrum complanatum</name>
    <name type="common">Issler's clubmoss</name>
    <name type="synonym">Lycopodium complanatum</name>
    <dbReference type="NCBI Taxonomy" id="34168"/>
    <lineage>
        <taxon>Eukaryota</taxon>
        <taxon>Viridiplantae</taxon>
        <taxon>Streptophyta</taxon>
        <taxon>Embryophyta</taxon>
        <taxon>Tracheophyta</taxon>
        <taxon>Lycopodiopsida</taxon>
        <taxon>Lycopodiales</taxon>
        <taxon>Lycopodiaceae</taxon>
        <taxon>Lycopodioideae</taxon>
        <taxon>Diphasiastrum</taxon>
    </lineage>
</organism>
<evidence type="ECO:0000313" key="2">
    <source>
        <dbReference type="Proteomes" id="UP001162992"/>
    </source>
</evidence>
<name>A0ACC2CKC8_DIPCM</name>
<accession>A0ACC2CKC8</accession>